<name>A0A7D5SQC8_9GAMM</name>
<accession>A0A7D5SQC8</accession>
<dbReference type="Proteomes" id="UP000042738">
    <property type="component" value="Chromosome"/>
</dbReference>
<evidence type="ECO:0000313" key="2">
    <source>
        <dbReference type="Proteomes" id="UP000042738"/>
    </source>
</evidence>
<proteinExistence type="predicted"/>
<gene>
    <name evidence="1" type="ORF">SYMBAF_12670</name>
</gene>
<dbReference type="InterPro" id="IPR004291">
    <property type="entry name" value="Transposase_IS66_central"/>
</dbReference>
<sequence>MLYDCQPGRNGQYARDVLEGWRVTLVVDGDAGYQALFGKRPGG</sequence>
<evidence type="ECO:0000313" key="1">
    <source>
        <dbReference type="EMBL" id="QLH61635.1"/>
    </source>
</evidence>
<dbReference type="Pfam" id="PF03050">
    <property type="entry name" value="DDE_Tnp_IS66"/>
    <property type="match status" value="1"/>
</dbReference>
<reference evidence="1 2" key="1">
    <citation type="journal article" date="2014" name="Genome Announc.">
        <title>Whole-Genome Sequence of Serratia symbiotica Strain CWBI-2.3T, a Free-Living Symbiont of the Black Bean Aphid Aphis fabae.</title>
        <authorList>
            <person name="Foray V."/>
            <person name="Grigorescu A.S."/>
            <person name="Sabri A."/>
            <person name="Haubruge E."/>
            <person name="Lognay G."/>
            <person name="Francis F."/>
            <person name="Fauconnier M.L."/>
            <person name="Hance T."/>
            <person name="Thonart P."/>
        </authorList>
    </citation>
    <scope>NUCLEOTIDE SEQUENCE [LARGE SCALE GENOMIC DNA]</scope>
    <source>
        <strain evidence="1">CWBI-2.3</strain>
    </source>
</reference>
<dbReference type="AlphaFoldDB" id="A0A7D5SQC8"/>
<organism evidence="1 2">
    <name type="scientific">Serratia symbiotica</name>
    <dbReference type="NCBI Taxonomy" id="138074"/>
    <lineage>
        <taxon>Bacteria</taxon>
        <taxon>Pseudomonadati</taxon>
        <taxon>Pseudomonadota</taxon>
        <taxon>Gammaproteobacteria</taxon>
        <taxon>Enterobacterales</taxon>
        <taxon>Yersiniaceae</taxon>
        <taxon>Serratia</taxon>
    </lineage>
</organism>
<protein>
    <submittedName>
        <fullName evidence="1">Transposase</fullName>
    </submittedName>
</protein>
<dbReference type="EMBL" id="CP050855">
    <property type="protein sequence ID" value="QLH61635.1"/>
    <property type="molecule type" value="Genomic_DNA"/>
</dbReference>